<protein>
    <submittedName>
        <fullName evidence="9">Unnamed protein product</fullName>
    </submittedName>
</protein>
<keyword evidence="2" id="KW-1003">Cell membrane</keyword>
<dbReference type="PANTHER" id="PTHR34187">
    <property type="entry name" value="FGR18P"/>
    <property type="match status" value="1"/>
</dbReference>
<sequence length="313" mass="34383">MSTTPRINPKSQTRAKAKSIANANKSGKSFTNISSEQMESKDSFESSIKGYMGASDNDNVFNNRNNNPYRSYNTIADDSIDPQTATEDAISSPTERSHSSTSNLRYGERLSIRNSLSNLNMPLRQIPSSSTIPLMISSSPQLGPAAENNNNTASTQIPEDSIDVRKSKYFWNTGSLLLENKGSVARDHLASERTFLAWLRTSLSLASVGVGVTQLLKLAKEDPKNESEFQLNNTGTGFPSTGTNDNLEKLNKSIGLLFIILAIICILIGAFRYFLVQEMLLRKEFPASRLGIGFLICSVFSLSVLILSVVFYV</sequence>
<keyword evidence="4 7" id="KW-1133">Transmembrane helix</keyword>
<evidence type="ECO:0000256" key="2">
    <source>
        <dbReference type="ARBA" id="ARBA00022475"/>
    </source>
</evidence>
<feature type="compositionally biased region" description="Low complexity" evidence="6">
    <location>
        <begin position="91"/>
        <end position="102"/>
    </location>
</feature>
<evidence type="ECO:0000313" key="10">
    <source>
        <dbReference type="Proteomes" id="UP001165120"/>
    </source>
</evidence>
<organism evidence="9 10">
    <name type="scientific">Candida boidinii</name>
    <name type="common">Yeast</name>
    <dbReference type="NCBI Taxonomy" id="5477"/>
    <lineage>
        <taxon>Eukaryota</taxon>
        <taxon>Fungi</taxon>
        <taxon>Dikarya</taxon>
        <taxon>Ascomycota</taxon>
        <taxon>Saccharomycotina</taxon>
        <taxon>Pichiomycetes</taxon>
        <taxon>Pichiales</taxon>
        <taxon>Pichiaceae</taxon>
        <taxon>Ogataea</taxon>
        <taxon>Ogataea/Candida clade</taxon>
    </lineage>
</organism>
<feature type="transmembrane region" description="Helical" evidence="7">
    <location>
        <begin position="254"/>
        <end position="275"/>
    </location>
</feature>
<feature type="region of interest" description="Disordered" evidence="6">
    <location>
        <begin position="1"/>
        <end position="45"/>
    </location>
</feature>
<gene>
    <name evidence="9" type="ORF">Cboi02_000477900</name>
</gene>
<name>A0A9W6T2X9_CANBO</name>
<keyword evidence="5 7" id="KW-0472">Membrane</keyword>
<dbReference type="GO" id="GO:0005886">
    <property type="term" value="C:plasma membrane"/>
    <property type="evidence" value="ECO:0007669"/>
    <property type="project" value="UniProtKB-SubCell"/>
</dbReference>
<dbReference type="EMBL" id="BSXN01002052">
    <property type="protein sequence ID" value="GME75421.1"/>
    <property type="molecule type" value="Genomic_DNA"/>
</dbReference>
<accession>A0A9W6T2X9</accession>
<keyword evidence="10" id="KW-1185">Reference proteome</keyword>
<evidence type="ECO:0000256" key="1">
    <source>
        <dbReference type="ARBA" id="ARBA00004651"/>
    </source>
</evidence>
<proteinExistence type="predicted"/>
<feature type="compositionally biased region" description="Low complexity" evidence="6">
    <location>
        <begin position="18"/>
        <end position="29"/>
    </location>
</feature>
<feature type="region of interest" description="Disordered" evidence="6">
    <location>
        <begin position="74"/>
        <end position="105"/>
    </location>
</feature>
<dbReference type="AlphaFoldDB" id="A0A9W6T2X9"/>
<dbReference type="PANTHER" id="PTHR34187:SF2">
    <property type="entry name" value="DUF202 DOMAIN-CONTAINING PROTEIN"/>
    <property type="match status" value="1"/>
</dbReference>
<reference evidence="9" key="1">
    <citation type="submission" date="2023-04" db="EMBL/GenBank/DDBJ databases">
        <title>Candida boidinii NBRC 10035.</title>
        <authorList>
            <person name="Ichikawa N."/>
            <person name="Sato H."/>
            <person name="Tonouchi N."/>
        </authorList>
    </citation>
    <scope>NUCLEOTIDE SEQUENCE</scope>
    <source>
        <strain evidence="9">NBRC 10035</strain>
    </source>
</reference>
<evidence type="ECO:0000259" key="8">
    <source>
        <dbReference type="Pfam" id="PF02656"/>
    </source>
</evidence>
<feature type="transmembrane region" description="Helical" evidence="7">
    <location>
        <begin position="287"/>
        <end position="312"/>
    </location>
</feature>
<keyword evidence="3 7" id="KW-0812">Transmembrane</keyword>
<evidence type="ECO:0000313" key="9">
    <source>
        <dbReference type="EMBL" id="GME75421.1"/>
    </source>
</evidence>
<dbReference type="Proteomes" id="UP001165120">
    <property type="component" value="Unassembled WGS sequence"/>
</dbReference>
<evidence type="ECO:0000256" key="5">
    <source>
        <dbReference type="ARBA" id="ARBA00023136"/>
    </source>
</evidence>
<dbReference type="InterPro" id="IPR052053">
    <property type="entry name" value="IM_YidH-like"/>
</dbReference>
<evidence type="ECO:0000256" key="3">
    <source>
        <dbReference type="ARBA" id="ARBA00022692"/>
    </source>
</evidence>
<feature type="domain" description="DUF202" evidence="8">
    <location>
        <begin position="186"/>
        <end position="277"/>
    </location>
</feature>
<comment type="caution">
    <text evidence="9">The sequence shown here is derived from an EMBL/GenBank/DDBJ whole genome shotgun (WGS) entry which is preliminary data.</text>
</comment>
<comment type="subcellular location">
    <subcellularLocation>
        <location evidence="1">Cell membrane</location>
        <topology evidence="1">Multi-pass membrane protein</topology>
    </subcellularLocation>
</comment>
<dbReference type="InterPro" id="IPR003807">
    <property type="entry name" value="DUF202"/>
</dbReference>
<dbReference type="Pfam" id="PF02656">
    <property type="entry name" value="DUF202"/>
    <property type="match status" value="1"/>
</dbReference>
<evidence type="ECO:0000256" key="7">
    <source>
        <dbReference type="SAM" id="Phobius"/>
    </source>
</evidence>
<evidence type="ECO:0000256" key="4">
    <source>
        <dbReference type="ARBA" id="ARBA00022989"/>
    </source>
</evidence>
<feature type="compositionally biased region" description="Polar residues" evidence="6">
    <location>
        <begin position="1"/>
        <end position="14"/>
    </location>
</feature>
<evidence type="ECO:0000256" key="6">
    <source>
        <dbReference type="SAM" id="MobiDB-lite"/>
    </source>
</evidence>